<name>A0A9P0M6G6_ACAOB</name>
<comment type="caution">
    <text evidence="21">The sequence shown here is derived from an EMBL/GenBank/DDBJ whole genome shotgun (WGS) entry which is preliminary data.</text>
</comment>
<evidence type="ECO:0000256" key="6">
    <source>
        <dbReference type="ARBA" id="ARBA00022695"/>
    </source>
</evidence>
<dbReference type="CDD" id="cd05534">
    <property type="entry name" value="POLBc_zeta"/>
    <property type="match status" value="1"/>
</dbReference>
<feature type="domain" description="DNA-directed DNA polymerase family B exonuclease" evidence="17">
    <location>
        <begin position="1160"/>
        <end position="1354"/>
    </location>
</feature>
<keyword evidence="8" id="KW-0227">DNA damage</keyword>
<dbReference type="GO" id="GO:0003677">
    <property type="term" value="F:DNA binding"/>
    <property type="evidence" value="ECO:0007669"/>
    <property type="project" value="InterPro"/>
</dbReference>
<dbReference type="FunFam" id="3.30.420.10:FF:000024">
    <property type="entry name" value="DNA polymerase zeta catalytic subunit"/>
    <property type="match status" value="1"/>
</dbReference>
<feature type="domain" description="C4-type zinc-finger of DNA polymerase delta" evidence="18">
    <location>
        <begin position="1914"/>
        <end position="1981"/>
    </location>
</feature>
<evidence type="ECO:0000256" key="9">
    <source>
        <dbReference type="ARBA" id="ARBA00022833"/>
    </source>
</evidence>
<dbReference type="Gene3D" id="1.10.287.690">
    <property type="entry name" value="Helix hairpin bin"/>
    <property type="match status" value="1"/>
</dbReference>
<dbReference type="PRINTS" id="PR00106">
    <property type="entry name" value="DNAPOLB"/>
</dbReference>
<dbReference type="Pfam" id="PF00136">
    <property type="entry name" value="DNA_pol_B"/>
    <property type="match status" value="1"/>
</dbReference>
<dbReference type="GO" id="GO:0016035">
    <property type="term" value="C:zeta DNA polymerase complex"/>
    <property type="evidence" value="ECO:0007669"/>
    <property type="project" value="InterPro"/>
</dbReference>
<evidence type="ECO:0000256" key="10">
    <source>
        <dbReference type="ARBA" id="ARBA00022932"/>
    </source>
</evidence>
<dbReference type="Pfam" id="PF14260">
    <property type="entry name" value="zf-C4pol"/>
    <property type="match status" value="1"/>
</dbReference>
<feature type="region of interest" description="Disordered" evidence="15">
    <location>
        <begin position="1096"/>
        <end position="1121"/>
    </location>
</feature>
<dbReference type="GO" id="GO:0003887">
    <property type="term" value="F:DNA-directed DNA polymerase activity"/>
    <property type="evidence" value="ECO:0007669"/>
    <property type="project" value="UniProtKB-KW"/>
</dbReference>
<dbReference type="SUPFAM" id="SSF56672">
    <property type="entry name" value="DNA/RNA polymerases"/>
    <property type="match status" value="1"/>
</dbReference>
<dbReference type="GO" id="GO:0000724">
    <property type="term" value="P:double-strand break repair via homologous recombination"/>
    <property type="evidence" value="ECO:0007669"/>
    <property type="project" value="TreeGrafter"/>
</dbReference>
<sequence length="2003" mass="227616">MDTTISIRIITIDYCMSAPISGLDATYSEFRAAPVSQVPIIRIFGSKSTGEKICLHVHGVFPYFYIPYDGTEEPNSLMYRIATSIDKALNLSFNQSSSTIQHVYKVSLVAGIPMYGYHRKKHQFFKIYLYNPVLINKVSSLMFNETTLGKIYQPHETHLNFTLQFMIDYNLHGMNNISLSEVSFRGQPGNTVQRTTSCELEADAYSRHILNREEACAGKVTANPGIAALWADERQRRRDHGGQSQLGAFLETSRCVPPTASHSAFKDVLLERLCVWVTGVDKEEVGGNDTVYPVETPDGANIQQSSMIDSDLPLSTGTSSLNDSSINDTLQASQYDITMDDDALEMLKVLKQLERSVEEGKEDDCILSQVMQEEEYDDEKEVDMTLPLESVITPTNSPSHYVFSDDDTENMDLDTTLIPQLDGQCLDSDEETFGFQEVPTESILPFPKENIGTVQKDSKRRKDTHRRRVCTKRNFVPKAMYIKLIDCRCANKSMPLLDENCKFEDPKDKRTGPKPSHLEFKLDEETHLQTKIPSFNEDKEILNPHNDISDSTSIRKNQIINLDLNRNLAEKSKKKGRRTPVTFDLTPTEIEVRSFENQVKRINRRNHIRMLMTKIHRKDRAIASLVSSGCQPKFKVVPNNEKIKKCQYLSLDGIIDSSDDENDHGQTKPKPSFRRIRSDDNFKYSALPVSINQTSKSERAEGARDQELLQKSDKRLSKPEDVRRKLEFNCLNGSGVHDTLVVERLDCKYLPARRQSVKIKLAVPASDQAIGDGSAESDSNHEYFSHIPDDRDSEIRCDASDIGESETDHNFGISSDLVDSSFSATSDDDTLNTSFFSKLQSEKTENSNKMEMDVKTKDERIAHKMSVATRYDTETNYKAKEGCSTVFTPPISQKSTQSSDDSKLSILTPYQAPVFTADDGHSSELFSSEHSQKVTIYEPYKKAPNRKEVLDSLDSLKIPHIKYEQPYYSNWEDVTGSVDVGYNVLMIKSKRTIHLSEFESQTDALNTFRGYRLGDQLQKKTDMNKVLLSYCRPGDIIVTPVRKPPTCKLVVDSMKEKDEVKRSIVKHKPEKMKLHVPLSPGDHLELDLSLTLTPYSSAKTTQSSPNQSREGSSSPSFGNVCKRRKSEIREKLLGKSLLSDNSQHGRSCEITGLTGSDNLDFDKSVENLKGARAVLEHQNLTLMVMEVHVESRGDLRPDPAYDPIKAIFYSISNDVPENSSKVTKCRGAMVVNALPVCSITDQYHLLDGICIDCDITYVCSEKELLEKFMKFVEKCDPDIVAGYEIQMLSWGYLIDRGNTIGINMISELGRSKSGHLIRKEDQSSKDLKLIGRIVLDIWRIMRHEIAIQSYTFESIVYHILQKRVPYYSFKDLTFWWSHRSNLYRHRTASYYFYRVATILDLFDKLDLIGRTSELARLFGIQFYEVLSRGSQFRVESMMLRLAKPLNFIAVSPSVQQRSQMQAPEYIPLILEPESKMYNDPVIVLDFQSLYPSIIIAYNYCFTTCLGKVKCLGRNTTFKFGATQLKVSRARLEKLLKKDLLNFSPGGVAFVKKEVRDGIMPRMLREILDTRLMVKNSMKENKDDCVLQKVLHNRQLGLKLIANVTYGYTAANFSGRMPAVELGDSVVSKGRETLQRAIDLVESTPEWGAKVVYGDTDSLFVCVPGRSKEHAFEVGALIAEAVTNSNPDPVKLKLEKVYQPCILQTKKRYAGYMYECPDQEEPIFEAKGVETVRRDGCPAVSKMLEKCLRILFDTKDVSLVKKYAMRQFSKILAGRVSIQDLTFAKEYRGSRGYAHSACVPALELARKWCTTDRRREPRSGERVPYVVVNGPPGLPVIKLVHSPRDLLNDPSLRPNAQYYITRAIIPPLNRCFQLIGADVSEWFRNMPRKQTQYLLNSVSPGKKSTISQYFSTTSCVVCGEQTQTAICEKCTKKPQLTMVTLMEKMRHWEQYHQNVDLICQTCTLRQTEIKCISMDCPVYYRRIQTGRDVQQTEWLRSQLSLCDF</sequence>
<comment type="catalytic activity">
    <reaction evidence="14">
        <text>DNA(n) + a 2'-deoxyribonucleoside 5'-triphosphate = DNA(n+1) + diphosphate</text>
        <dbReference type="Rhea" id="RHEA:22508"/>
        <dbReference type="Rhea" id="RHEA-COMP:17339"/>
        <dbReference type="Rhea" id="RHEA-COMP:17340"/>
        <dbReference type="ChEBI" id="CHEBI:33019"/>
        <dbReference type="ChEBI" id="CHEBI:61560"/>
        <dbReference type="ChEBI" id="CHEBI:173112"/>
        <dbReference type="EC" id="2.7.7.7"/>
    </reaction>
</comment>
<dbReference type="PROSITE" id="PS00116">
    <property type="entry name" value="DNA_POLYMERASE_B"/>
    <property type="match status" value="1"/>
</dbReference>
<evidence type="ECO:0000259" key="16">
    <source>
        <dbReference type="Pfam" id="PF00136"/>
    </source>
</evidence>
<dbReference type="GO" id="GO:0051536">
    <property type="term" value="F:iron-sulfur cluster binding"/>
    <property type="evidence" value="ECO:0007669"/>
    <property type="project" value="UniProtKB-KW"/>
</dbReference>
<keyword evidence="7" id="KW-0479">Metal-binding</keyword>
<evidence type="ECO:0000256" key="15">
    <source>
        <dbReference type="SAM" id="MobiDB-lite"/>
    </source>
</evidence>
<dbReference type="InterPro" id="IPR012337">
    <property type="entry name" value="RNaseH-like_sf"/>
</dbReference>
<comment type="similarity">
    <text evidence="2">Belongs to the DNA polymerase type-B family.</text>
</comment>
<evidence type="ECO:0000256" key="14">
    <source>
        <dbReference type="ARBA" id="ARBA00049244"/>
    </source>
</evidence>
<evidence type="ECO:0000313" key="21">
    <source>
        <dbReference type="EMBL" id="CAH2007334.1"/>
    </source>
</evidence>
<reference evidence="21" key="1">
    <citation type="submission" date="2022-03" db="EMBL/GenBank/DDBJ databases">
        <authorList>
            <person name="Sayadi A."/>
        </authorList>
    </citation>
    <scope>NUCLEOTIDE SEQUENCE</scope>
</reference>
<keyword evidence="10" id="KW-0239">DNA-directed DNA polymerase</keyword>
<keyword evidence="9" id="KW-0862">Zinc</keyword>
<feature type="compositionally biased region" description="Basic and acidic residues" evidence="15">
    <location>
        <begin position="696"/>
        <end position="716"/>
    </location>
</feature>
<keyword evidence="12" id="KW-0411">Iron-sulfur</keyword>
<accession>A0A9P0M6G6</accession>
<dbReference type="GO" id="GO:0046872">
    <property type="term" value="F:metal ion binding"/>
    <property type="evidence" value="ECO:0007669"/>
    <property type="project" value="UniProtKB-KW"/>
</dbReference>
<dbReference type="Pfam" id="PF24055">
    <property type="entry name" value="POL3_N"/>
    <property type="match status" value="1"/>
</dbReference>
<dbReference type="InterPro" id="IPR056447">
    <property type="entry name" value="REV3_N"/>
</dbReference>
<dbReference type="PANTHER" id="PTHR45812:SF1">
    <property type="entry name" value="DNA POLYMERASE ZETA CATALYTIC SUBUNIT"/>
    <property type="match status" value="1"/>
</dbReference>
<feature type="compositionally biased region" description="Basic and acidic residues" evidence="15">
    <location>
        <begin position="778"/>
        <end position="788"/>
    </location>
</feature>
<protein>
    <recommendedName>
        <fullName evidence="4">DNA polymerase zeta catalytic subunit</fullName>
        <ecNumber evidence="3">2.7.7.7</ecNumber>
    </recommendedName>
</protein>
<keyword evidence="13" id="KW-0234">DNA repair</keyword>
<keyword evidence="11" id="KW-0408">Iron</keyword>
<dbReference type="GO" id="GO:0000166">
    <property type="term" value="F:nucleotide binding"/>
    <property type="evidence" value="ECO:0007669"/>
    <property type="project" value="InterPro"/>
</dbReference>
<dbReference type="InterPro" id="IPR006134">
    <property type="entry name" value="DNA-dir_DNA_pol_B_multi_dom"/>
</dbReference>
<dbReference type="SMART" id="SM00486">
    <property type="entry name" value="POLBc"/>
    <property type="match status" value="1"/>
</dbReference>
<dbReference type="OrthoDB" id="2414538at2759"/>
<evidence type="ECO:0000259" key="18">
    <source>
        <dbReference type="Pfam" id="PF14260"/>
    </source>
</evidence>
<dbReference type="Pfam" id="PF24065">
    <property type="entry name" value="REV3_N"/>
    <property type="match status" value="1"/>
</dbReference>
<dbReference type="CDD" id="cd05778">
    <property type="entry name" value="DNA_polB_zeta_exo"/>
    <property type="match status" value="1"/>
</dbReference>
<feature type="compositionally biased region" description="Polar residues" evidence="15">
    <location>
        <begin position="1096"/>
        <end position="1117"/>
    </location>
</feature>
<keyword evidence="6" id="KW-0548">Nucleotidyltransferase</keyword>
<evidence type="ECO:0000256" key="3">
    <source>
        <dbReference type="ARBA" id="ARBA00012417"/>
    </source>
</evidence>
<keyword evidence="22" id="KW-1185">Reference proteome</keyword>
<dbReference type="Proteomes" id="UP001152888">
    <property type="component" value="Unassembled WGS sequence"/>
</dbReference>
<evidence type="ECO:0000256" key="11">
    <source>
        <dbReference type="ARBA" id="ARBA00023004"/>
    </source>
</evidence>
<evidence type="ECO:0000256" key="2">
    <source>
        <dbReference type="ARBA" id="ARBA00005755"/>
    </source>
</evidence>
<evidence type="ECO:0000259" key="19">
    <source>
        <dbReference type="Pfam" id="PF24055"/>
    </source>
</evidence>
<organism evidence="21 22">
    <name type="scientific">Acanthoscelides obtectus</name>
    <name type="common">Bean weevil</name>
    <name type="synonym">Bruchus obtectus</name>
    <dbReference type="NCBI Taxonomy" id="200917"/>
    <lineage>
        <taxon>Eukaryota</taxon>
        <taxon>Metazoa</taxon>
        <taxon>Ecdysozoa</taxon>
        <taxon>Arthropoda</taxon>
        <taxon>Hexapoda</taxon>
        <taxon>Insecta</taxon>
        <taxon>Pterygota</taxon>
        <taxon>Neoptera</taxon>
        <taxon>Endopterygota</taxon>
        <taxon>Coleoptera</taxon>
        <taxon>Polyphaga</taxon>
        <taxon>Cucujiformia</taxon>
        <taxon>Chrysomeloidea</taxon>
        <taxon>Chrysomelidae</taxon>
        <taxon>Bruchinae</taxon>
        <taxon>Bruchini</taxon>
        <taxon>Acanthoscelides</taxon>
    </lineage>
</organism>
<proteinExistence type="inferred from homology"/>
<dbReference type="EMBL" id="CAKOFQ010007742">
    <property type="protein sequence ID" value="CAH2007334.1"/>
    <property type="molecule type" value="Genomic_DNA"/>
</dbReference>
<dbReference type="GO" id="GO:0005634">
    <property type="term" value="C:nucleus"/>
    <property type="evidence" value="ECO:0007669"/>
    <property type="project" value="TreeGrafter"/>
</dbReference>
<dbReference type="InterPro" id="IPR036397">
    <property type="entry name" value="RNaseH_sf"/>
</dbReference>
<evidence type="ECO:0000259" key="20">
    <source>
        <dbReference type="Pfam" id="PF24065"/>
    </source>
</evidence>
<dbReference type="EC" id="2.7.7.7" evidence="3"/>
<dbReference type="InterPro" id="IPR017964">
    <property type="entry name" value="DNA-dir_DNA_pol_B_CS"/>
</dbReference>
<dbReference type="Gene3D" id="3.30.420.10">
    <property type="entry name" value="Ribonuclease H-like superfamily/Ribonuclease H"/>
    <property type="match status" value="1"/>
</dbReference>
<feature type="domain" description="DNA-directed DNA polymerase family B multifunctional" evidence="16">
    <location>
        <begin position="1421"/>
        <end position="1873"/>
    </location>
</feature>
<feature type="region of interest" description="Disordered" evidence="15">
    <location>
        <begin position="693"/>
        <end position="716"/>
    </location>
</feature>
<evidence type="ECO:0000256" key="12">
    <source>
        <dbReference type="ARBA" id="ARBA00023014"/>
    </source>
</evidence>
<evidence type="ECO:0000256" key="5">
    <source>
        <dbReference type="ARBA" id="ARBA00022679"/>
    </source>
</evidence>
<gene>
    <name evidence="21" type="ORF">ACAOBT_LOCUS29590</name>
</gene>
<dbReference type="FunFam" id="1.10.287.690:FF:000002">
    <property type="entry name" value="DNA polymerase zeta"/>
    <property type="match status" value="1"/>
</dbReference>
<dbReference type="PANTHER" id="PTHR45812">
    <property type="entry name" value="DNA POLYMERASE ZETA CATALYTIC SUBUNIT"/>
    <property type="match status" value="1"/>
</dbReference>
<dbReference type="InterPro" id="IPR006172">
    <property type="entry name" value="DNA-dir_DNA_pol_B"/>
</dbReference>
<evidence type="ECO:0000256" key="13">
    <source>
        <dbReference type="ARBA" id="ARBA00023204"/>
    </source>
</evidence>
<evidence type="ECO:0000256" key="8">
    <source>
        <dbReference type="ARBA" id="ARBA00022763"/>
    </source>
</evidence>
<feature type="domain" description="DNA polymerase delta/zeta catalytic subunit N-terminal" evidence="19">
    <location>
        <begin position="59"/>
        <end position="135"/>
    </location>
</feature>
<dbReference type="InterPro" id="IPR056435">
    <property type="entry name" value="DPOD/Z_N"/>
</dbReference>
<dbReference type="InterPro" id="IPR023211">
    <property type="entry name" value="DNA_pol_palm_dom_sf"/>
</dbReference>
<evidence type="ECO:0000259" key="17">
    <source>
        <dbReference type="Pfam" id="PF03104"/>
    </source>
</evidence>
<keyword evidence="5" id="KW-0808">Transferase</keyword>
<evidence type="ECO:0000313" key="22">
    <source>
        <dbReference type="Proteomes" id="UP001152888"/>
    </source>
</evidence>
<dbReference type="InterPro" id="IPR030559">
    <property type="entry name" value="PolZ_Rev3"/>
</dbReference>
<dbReference type="Gene3D" id="3.30.342.10">
    <property type="entry name" value="DNA Polymerase, chain B, domain 1"/>
    <property type="match status" value="1"/>
</dbReference>
<dbReference type="FunFam" id="1.10.132.60:FF:000005">
    <property type="entry name" value="Putative DNA polymerase zeta catalytic subunit"/>
    <property type="match status" value="1"/>
</dbReference>
<comment type="cofactor">
    <cofactor evidence="1">
        <name>[4Fe-4S] cluster</name>
        <dbReference type="ChEBI" id="CHEBI:49883"/>
    </cofactor>
</comment>
<dbReference type="InterPro" id="IPR043502">
    <property type="entry name" value="DNA/RNA_pol_sf"/>
</dbReference>
<dbReference type="GO" id="GO:0042276">
    <property type="term" value="P:error-prone translesion synthesis"/>
    <property type="evidence" value="ECO:0007669"/>
    <property type="project" value="TreeGrafter"/>
</dbReference>
<evidence type="ECO:0000256" key="4">
    <source>
        <dbReference type="ARBA" id="ARBA00021589"/>
    </source>
</evidence>
<dbReference type="Gene3D" id="1.10.132.60">
    <property type="entry name" value="DNA polymerase family B, C-terminal domain"/>
    <property type="match status" value="1"/>
</dbReference>
<evidence type="ECO:0000256" key="7">
    <source>
        <dbReference type="ARBA" id="ARBA00022723"/>
    </source>
</evidence>
<evidence type="ECO:0000256" key="1">
    <source>
        <dbReference type="ARBA" id="ARBA00001966"/>
    </source>
</evidence>
<dbReference type="InterPro" id="IPR042087">
    <property type="entry name" value="DNA_pol_B_thumb"/>
</dbReference>
<dbReference type="InterPro" id="IPR025687">
    <property type="entry name" value="Znf-C4pol"/>
</dbReference>
<dbReference type="SUPFAM" id="SSF53098">
    <property type="entry name" value="Ribonuclease H-like"/>
    <property type="match status" value="1"/>
</dbReference>
<feature type="domain" description="DNA polymerase zeta catalytic subunit N-terminal" evidence="20">
    <location>
        <begin position="5"/>
        <end position="58"/>
    </location>
</feature>
<dbReference type="Gene3D" id="3.90.1600.10">
    <property type="entry name" value="Palm domain of DNA polymerase"/>
    <property type="match status" value="1"/>
</dbReference>
<feature type="region of interest" description="Disordered" evidence="15">
    <location>
        <begin position="769"/>
        <end position="788"/>
    </location>
</feature>
<dbReference type="Pfam" id="PF03104">
    <property type="entry name" value="DNA_pol_B_exo1"/>
    <property type="match status" value="1"/>
</dbReference>
<dbReference type="InterPro" id="IPR006133">
    <property type="entry name" value="DNA-dir_DNA_pol_B_exonuc"/>
</dbReference>